<dbReference type="AlphaFoldDB" id="A0A8X6MNY8"/>
<comment type="caution">
    <text evidence="1">The sequence shown here is derived from an EMBL/GenBank/DDBJ whole genome shotgun (WGS) entry which is preliminary data.</text>
</comment>
<dbReference type="Proteomes" id="UP000887013">
    <property type="component" value="Unassembled WGS sequence"/>
</dbReference>
<evidence type="ECO:0000313" key="2">
    <source>
        <dbReference type="Proteomes" id="UP000887013"/>
    </source>
</evidence>
<reference evidence="1" key="1">
    <citation type="submission" date="2020-08" db="EMBL/GenBank/DDBJ databases">
        <title>Multicomponent nature underlies the extraordinary mechanical properties of spider dragline silk.</title>
        <authorList>
            <person name="Kono N."/>
            <person name="Nakamura H."/>
            <person name="Mori M."/>
            <person name="Yoshida Y."/>
            <person name="Ohtoshi R."/>
            <person name="Malay A.D."/>
            <person name="Moran D.A.P."/>
            <person name="Tomita M."/>
            <person name="Numata K."/>
            <person name="Arakawa K."/>
        </authorList>
    </citation>
    <scope>NUCLEOTIDE SEQUENCE</scope>
</reference>
<proteinExistence type="predicted"/>
<sequence>MKELKAKLKISVREVSSFLGLEIEQHRDNSITISQKGYAEKLLQRLGFDECKFITTLMLKDSGLQKSDIKISDFPYRQAVGALMYLMVGTRSDQPTV</sequence>
<organism evidence="1 2">
    <name type="scientific">Nephila pilipes</name>
    <name type="common">Giant wood spider</name>
    <name type="synonym">Nephila maculata</name>
    <dbReference type="NCBI Taxonomy" id="299642"/>
    <lineage>
        <taxon>Eukaryota</taxon>
        <taxon>Metazoa</taxon>
        <taxon>Ecdysozoa</taxon>
        <taxon>Arthropoda</taxon>
        <taxon>Chelicerata</taxon>
        <taxon>Arachnida</taxon>
        <taxon>Araneae</taxon>
        <taxon>Araneomorphae</taxon>
        <taxon>Entelegynae</taxon>
        <taxon>Araneoidea</taxon>
        <taxon>Nephilidae</taxon>
        <taxon>Nephila</taxon>
    </lineage>
</organism>
<evidence type="ECO:0000313" key="1">
    <source>
        <dbReference type="EMBL" id="GFS70301.1"/>
    </source>
</evidence>
<gene>
    <name evidence="1" type="primary">POLX_59</name>
    <name evidence="1" type="ORF">NPIL_294301</name>
</gene>
<keyword evidence="2" id="KW-1185">Reference proteome</keyword>
<dbReference type="EMBL" id="BMAW01049347">
    <property type="protein sequence ID" value="GFS70301.1"/>
    <property type="molecule type" value="Genomic_DNA"/>
</dbReference>
<name>A0A8X6MNY8_NEPPI</name>
<dbReference type="OrthoDB" id="6432544at2759"/>
<accession>A0A8X6MNY8</accession>
<protein>
    <submittedName>
        <fullName evidence="1">Retrovirus-related Pol polyprotein from transposon TNT 1-94</fullName>
    </submittedName>
</protein>